<evidence type="ECO:0000313" key="12">
    <source>
        <dbReference type="Proteomes" id="UP000886721"/>
    </source>
</evidence>
<keyword evidence="8" id="KW-0594">Phospholipid biosynthesis</keyword>
<keyword evidence="7" id="KW-0443">Lipid metabolism</keyword>
<keyword evidence="1" id="KW-0963">Cytoplasm</keyword>
<dbReference type="SUPFAM" id="SSF56796">
    <property type="entry name" value="Dehydroquinate synthase-like"/>
    <property type="match status" value="1"/>
</dbReference>
<evidence type="ECO:0000256" key="5">
    <source>
        <dbReference type="ARBA" id="ARBA00023002"/>
    </source>
</evidence>
<reference evidence="11" key="2">
    <citation type="submission" date="2021-04" db="EMBL/GenBank/DDBJ databases">
        <authorList>
            <person name="Gilroy R."/>
        </authorList>
    </citation>
    <scope>NUCLEOTIDE SEQUENCE</scope>
    <source>
        <strain evidence="11">CHK191-13928</strain>
    </source>
</reference>
<dbReference type="GO" id="GO:0008654">
    <property type="term" value="P:phospholipid biosynthetic process"/>
    <property type="evidence" value="ECO:0007669"/>
    <property type="project" value="UniProtKB-KW"/>
</dbReference>
<keyword evidence="2" id="KW-0444">Lipid biosynthesis</keyword>
<dbReference type="GO" id="GO:0046872">
    <property type="term" value="F:metal ion binding"/>
    <property type="evidence" value="ECO:0007669"/>
    <property type="project" value="UniProtKB-KW"/>
</dbReference>
<dbReference type="EMBL" id="DXEM01000014">
    <property type="protein sequence ID" value="HIX67429.1"/>
    <property type="molecule type" value="Genomic_DNA"/>
</dbReference>
<proteinExistence type="predicted"/>
<evidence type="ECO:0000256" key="7">
    <source>
        <dbReference type="ARBA" id="ARBA00023098"/>
    </source>
</evidence>
<dbReference type="Pfam" id="PF13685">
    <property type="entry name" value="Fe-ADH_2"/>
    <property type="match status" value="1"/>
</dbReference>
<evidence type="ECO:0000256" key="10">
    <source>
        <dbReference type="SAM" id="Coils"/>
    </source>
</evidence>
<keyword evidence="6" id="KW-0520">NAD</keyword>
<dbReference type="Proteomes" id="UP000886721">
    <property type="component" value="Unassembled WGS sequence"/>
</dbReference>
<dbReference type="CDD" id="cd08175">
    <property type="entry name" value="G1PDH"/>
    <property type="match status" value="1"/>
</dbReference>
<keyword evidence="4" id="KW-0521">NADP</keyword>
<dbReference type="AlphaFoldDB" id="A0A9D1WUJ4"/>
<evidence type="ECO:0000256" key="1">
    <source>
        <dbReference type="ARBA" id="ARBA00022490"/>
    </source>
</evidence>
<dbReference type="Gene3D" id="1.20.1090.10">
    <property type="entry name" value="Dehydroquinate synthase-like - alpha domain"/>
    <property type="match status" value="1"/>
</dbReference>
<evidence type="ECO:0000313" key="11">
    <source>
        <dbReference type="EMBL" id="HIX67429.1"/>
    </source>
</evidence>
<dbReference type="PANTHER" id="PTHR43616:SF5">
    <property type="entry name" value="GLYCEROL DEHYDROGENASE 1"/>
    <property type="match status" value="1"/>
</dbReference>
<comment type="caution">
    <text evidence="11">The sequence shown here is derived from an EMBL/GenBank/DDBJ whole genome shotgun (WGS) entry which is preliminary data.</text>
</comment>
<gene>
    <name evidence="11" type="ORF">H9735_04780</name>
</gene>
<keyword evidence="10" id="KW-0175">Coiled coil</keyword>
<evidence type="ECO:0000256" key="3">
    <source>
        <dbReference type="ARBA" id="ARBA00022723"/>
    </source>
</evidence>
<evidence type="ECO:0000256" key="4">
    <source>
        <dbReference type="ARBA" id="ARBA00022857"/>
    </source>
</evidence>
<protein>
    <submittedName>
        <fullName evidence="11">Sn-glycerol-1-phosphate dehydrogenase</fullName>
    </submittedName>
</protein>
<dbReference type="GO" id="GO:0005829">
    <property type="term" value="C:cytosol"/>
    <property type="evidence" value="ECO:0007669"/>
    <property type="project" value="TreeGrafter"/>
</dbReference>
<evidence type="ECO:0000256" key="6">
    <source>
        <dbReference type="ARBA" id="ARBA00023027"/>
    </source>
</evidence>
<dbReference type="Gene3D" id="3.40.50.1970">
    <property type="match status" value="1"/>
</dbReference>
<accession>A0A9D1WUJ4</accession>
<keyword evidence="9" id="KW-1208">Phospholipid metabolism</keyword>
<keyword evidence="5" id="KW-0560">Oxidoreductase</keyword>
<organism evidence="11 12">
    <name type="scientific">Candidatus Anaerostipes excrementavium</name>
    <dbReference type="NCBI Taxonomy" id="2838463"/>
    <lineage>
        <taxon>Bacteria</taxon>
        <taxon>Bacillati</taxon>
        <taxon>Bacillota</taxon>
        <taxon>Clostridia</taxon>
        <taxon>Lachnospirales</taxon>
        <taxon>Lachnospiraceae</taxon>
        <taxon>Anaerostipes</taxon>
    </lineage>
</organism>
<reference evidence="11" key="1">
    <citation type="journal article" date="2021" name="PeerJ">
        <title>Extensive microbial diversity within the chicken gut microbiome revealed by metagenomics and culture.</title>
        <authorList>
            <person name="Gilroy R."/>
            <person name="Ravi A."/>
            <person name="Getino M."/>
            <person name="Pursley I."/>
            <person name="Horton D.L."/>
            <person name="Alikhan N.F."/>
            <person name="Baker D."/>
            <person name="Gharbi K."/>
            <person name="Hall N."/>
            <person name="Watson M."/>
            <person name="Adriaenssens E.M."/>
            <person name="Foster-Nyarko E."/>
            <person name="Jarju S."/>
            <person name="Secka A."/>
            <person name="Antonio M."/>
            <person name="Oren A."/>
            <person name="Chaudhuri R.R."/>
            <person name="La Ragione R."/>
            <person name="Hildebrand F."/>
            <person name="Pallen M.J."/>
        </authorList>
    </citation>
    <scope>NUCLEOTIDE SEQUENCE</scope>
    <source>
        <strain evidence="11">CHK191-13928</strain>
    </source>
</reference>
<evidence type="ECO:0000256" key="9">
    <source>
        <dbReference type="ARBA" id="ARBA00023264"/>
    </source>
</evidence>
<feature type="coiled-coil region" evidence="10">
    <location>
        <begin position="213"/>
        <end position="240"/>
    </location>
</feature>
<dbReference type="PANTHER" id="PTHR43616">
    <property type="entry name" value="GLYCEROL DEHYDROGENASE"/>
    <property type="match status" value="1"/>
</dbReference>
<dbReference type="GO" id="GO:0016614">
    <property type="term" value="F:oxidoreductase activity, acting on CH-OH group of donors"/>
    <property type="evidence" value="ECO:0007669"/>
    <property type="project" value="InterPro"/>
</dbReference>
<evidence type="ECO:0000256" key="2">
    <source>
        <dbReference type="ARBA" id="ARBA00022516"/>
    </source>
</evidence>
<evidence type="ECO:0000256" key="8">
    <source>
        <dbReference type="ARBA" id="ARBA00023209"/>
    </source>
</evidence>
<dbReference type="InterPro" id="IPR016205">
    <property type="entry name" value="Glycerol_DH"/>
</dbReference>
<dbReference type="InterPro" id="IPR032837">
    <property type="entry name" value="G1PDH"/>
</dbReference>
<sequence>MEIDLNEFNGVCSCGRNHQLQVKEIYLEEHAIHKIPEILDKKPYQNYQKFVMICDENTYEAAGREIEKIVSKINTVKLEADSLHADEVGVEKVKHSLDSMEEIDCLVAVGSGTIHDLTRYCAFKKNIPFISVPTAASVDGYVSTVAAMSWNGMKKSMIAVSPILVVADSCILANAPMRLTASGVGDLLGKYTALVDWKIAHLLTGEYICPKICEMEYNALHELRDSLEGLEDKRIDAYEKLMYGLLLSGLAMQMTGNSRPASGAEHHMAHFWEMAVIHNELAAYHGEKVGVGLILTSEIYHQAAEFLKKGKFLIKPHVDIEWDLLKTSFRKKALYESIEKINQTNLLDQISQETLYEKTDEIVRLIEQIPEKDQIEKILRIVHGASSLEDIGLRKETKEKTAQTAPYIRDRITFLRILKYYNFYDKVIK</sequence>
<name>A0A9D1WUJ4_9FIRM</name>
<keyword evidence="3" id="KW-0479">Metal-binding</keyword>